<proteinExistence type="inferred from homology"/>
<sequence length="115" mass="13782">MLVKNENIQEQTKRLRFKTNVQHTSGDINIDSKQGKESRQKDFSDKSASLFAFLHVELTRGYLLEHDEERFSARREKVYSFIKIPQELEKFMAYGFFQYYFEDVLGSVYIHIRVF</sequence>
<dbReference type="PANTHER" id="PTHR13317:SF4">
    <property type="entry name" value="TRANSMEMBRANE ANTERIOR POSTERIOR TRANSFORMATION PROTEIN 1 HOMOLOG"/>
    <property type="match status" value="1"/>
</dbReference>
<reference evidence="6" key="1">
    <citation type="submission" date="2022-03" db="EMBL/GenBank/DDBJ databases">
        <authorList>
            <person name="Martin H S."/>
        </authorList>
    </citation>
    <scope>NUCLEOTIDE SEQUENCE</scope>
</reference>
<organism evidence="6 7">
    <name type="scientific">Iphiclides podalirius</name>
    <name type="common">scarce swallowtail</name>
    <dbReference type="NCBI Taxonomy" id="110791"/>
    <lineage>
        <taxon>Eukaryota</taxon>
        <taxon>Metazoa</taxon>
        <taxon>Ecdysozoa</taxon>
        <taxon>Arthropoda</taxon>
        <taxon>Hexapoda</taxon>
        <taxon>Insecta</taxon>
        <taxon>Pterygota</taxon>
        <taxon>Neoptera</taxon>
        <taxon>Endopterygota</taxon>
        <taxon>Lepidoptera</taxon>
        <taxon>Glossata</taxon>
        <taxon>Ditrysia</taxon>
        <taxon>Papilionoidea</taxon>
        <taxon>Papilionidae</taxon>
        <taxon>Papilioninae</taxon>
        <taxon>Iphiclides</taxon>
    </lineage>
</organism>
<name>A0ABN8I6F3_9NEOP</name>
<keyword evidence="3" id="KW-0812">Transmembrane</keyword>
<keyword evidence="4" id="KW-1133">Transmembrane helix</keyword>
<dbReference type="InterPro" id="IPR008010">
    <property type="entry name" value="Tatp1"/>
</dbReference>
<accession>A0ABN8I6F3</accession>
<feature type="non-terminal residue" evidence="6">
    <location>
        <position position="1"/>
    </location>
</feature>
<comment type="similarity">
    <text evidence="2">Belongs to the TAPT1 family.</text>
</comment>
<evidence type="ECO:0000256" key="2">
    <source>
        <dbReference type="ARBA" id="ARBA00008803"/>
    </source>
</evidence>
<evidence type="ECO:0000313" key="7">
    <source>
        <dbReference type="Proteomes" id="UP000837857"/>
    </source>
</evidence>
<gene>
    <name evidence="6" type="ORF">IPOD504_LOCUS5691</name>
</gene>
<protein>
    <submittedName>
        <fullName evidence="6">Uncharacterized protein</fullName>
    </submittedName>
</protein>
<dbReference type="Proteomes" id="UP000837857">
    <property type="component" value="Chromosome 17"/>
</dbReference>
<keyword evidence="5" id="KW-0472">Membrane</keyword>
<evidence type="ECO:0000256" key="1">
    <source>
        <dbReference type="ARBA" id="ARBA00004141"/>
    </source>
</evidence>
<evidence type="ECO:0000256" key="5">
    <source>
        <dbReference type="ARBA" id="ARBA00023136"/>
    </source>
</evidence>
<evidence type="ECO:0000256" key="3">
    <source>
        <dbReference type="ARBA" id="ARBA00022692"/>
    </source>
</evidence>
<comment type="subcellular location">
    <subcellularLocation>
        <location evidence="1">Membrane</location>
        <topology evidence="1">Multi-pass membrane protein</topology>
    </subcellularLocation>
</comment>
<evidence type="ECO:0000313" key="6">
    <source>
        <dbReference type="EMBL" id="CAH2047259.1"/>
    </source>
</evidence>
<dbReference type="EMBL" id="OW152829">
    <property type="protein sequence ID" value="CAH2047259.1"/>
    <property type="molecule type" value="Genomic_DNA"/>
</dbReference>
<evidence type="ECO:0000256" key="4">
    <source>
        <dbReference type="ARBA" id="ARBA00022989"/>
    </source>
</evidence>
<keyword evidence="7" id="KW-1185">Reference proteome</keyword>
<dbReference type="PANTHER" id="PTHR13317">
    <property type="entry name" value="TRANSMEMBRANE ANTERIOR POSTERIOR TRANSFORMATION PROTEIN 1 HOMOLOG"/>
    <property type="match status" value="1"/>
</dbReference>